<dbReference type="EMBL" id="FXAZ01000001">
    <property type="protein sequence ID" value="SMG24878.1"/>
    <property type="molecule type" value="Genomic_DNA"/>
</dbReference>
<dbReference type="InterPro" id="IPR055170">
    <property type="entry name" value="GFO_IDH_MocA-like_dom"/>
</dbReference>
<dbReference type="GO" id="GO:0016491">
    <property type="term" value="F:oxidoreductase activity"/>
    <property type="evidence" value="ECO:0007669"/>
    <property type="project" value="UniProtKB-KW"/>
</dbReference>
<dbReference type="PANTHER" id="PTHR43818:SF11">
    <property type="entry name" value="BCDNA.GH03377"/>
    <property type="match status" value="1"/>
</dbReference>
<keyword evidence="5" id="KW-1185">Reference proteome</keyword>
<keyword evidence="1" id="KW-0560">Oxidoreductase</keyword>
<dbReference type="Pfam" id="PF01408">
    <property type="entry name" value="GFO_IDH_MocA"/>
    <property type="match status" value="1"/>
</dbReference>
<dbReference type="GO" id="GO:0000166">
    <property type="term" value="F:nucleotide binding"/>
    <property type="evidence" value="ECO:0007669"/>
    <property type="project" value="InterPro"/>
</dbReference>
<protein>
    <submittedName>
        <fullName evidence="4">Predicted dehydrogenase</fullName>
    </submittedName>
</protein>
<dbReference type="InterPro" id="IPR000683">
    <property type="entry name" value="Gfo/Idh/MocA-like_OxRdtase_N"/>
</dbReference>
<dbReference type="SUPFAM" id="SSF55347">
    <property type="entry name" value="Glyceraldehyde-3-phosphate dehydrogenase-like, C-terminal domain"/>
    <property type="match status" value="1"/>
</dbReference>
<dbReference type="InterPro" id="IPR050463">
    <property type="entry name" value="Gfo/Idh/MocA_oxidrdct_glycsds"/>
</dbReference>
<dbReference type="Pfam" id="PF22725">
    <property type="entry name" value="GFO_IDH_MocA_C3"/>
    <property type="match status" value="1"/>
</dbReference>
<dbReference type="SUPFAM" id="SSF51735">
    <property type="entry name" value="NAD(P)-binding Rossmann-fold domains"/>
    <property type="match status" value="1"/>
</dbReference>
<dbReference type="PANTHER" id="PTHR43818">
    <property type="entry name" value="BCDNA.GH03377"/>
    <property type="match status" value="1"/>
</dbReference>
<gene>
    <name evidence="4" type="ORF">SAMN06295960_1402</name>
</gene>
<dbReference type="InterPro" id="IPR036291">
    <property type="entry name" value="NAD(P)-bd_dom_sf"/>
</dbReference>
<dbReference type="OrthoDB" id="9815825at2"/>
<feature type="domain" description="GFO/IDH/MocA-like oxidoreductase" evidence="3">
    <location>
        <begin position="138"/>
        <end position="272"/>
    </location>
</feature>
<organism evidence="4 5">
    <name type="scientific">Paenibacillus aquistagni</name>
    <dbReference type="NCBI Taxonomy" id="1852522"/>
    <lineage>
        <taxon>Bacteria</taxon>
        <taxon>Bacillati</taxon>
        <taxon>Bacillota</taxon>
        <taxon>Bacilli</taxon>
        <taxon>Bacillales</taxon>
        <taxon>Paenibacillaceae</taxon>
        <taxon>Paenibacillus</taxon>
    </lineage>
</organism>
<sequence>MNTLGFTIVGFGTIAKTHMVALRTLPIIKPLPLTPVLDALVTRRPEELKHQAEQIGFSYITSDLNEALKREQTQAVSICTPNSLHAEQVKAAVQHGKAIYCEKPVTESGQATRALLQDIPEQYNEQLAFVFRYHPAVMHMREWLLEGVLGEVLQCKVTYLRSGYLNAKRPVSWRLSDSLSGGGAITDIGVHALDLVRHLFGEFKHVDGQAYTFVPERPSAAGAADHVRVKVDDWATMAYQTEQGVRGQVEVSRIAYGADAFRIDIVGTKGSITADLEKDKRPTLHLLDGTVPVLPIPSALELLPDDKATLGVFQDSHTAALHHFILRQAGDERWSELAPTIRDGYAVEKWVDHVLKQSEQNES</sequence>
<evidence type="ECO:0000259" key="2">
    <source>
        <dbReference type="Pfam" id="PF01408"/>
    </source>
</evidence>
<reference evidence="4 5" key="1">
    <citation type="submission" date="2017-04" db="EMBL/GenBank/DDBJ databases">
        <authorList>
            <person name="Afonso C.L."/>
            <person name="Miller P.J."/>
            <person name="Scott M.A."/>
            <person name="Spackman E."/>
            <person name="Goraichik I."/>
            <person name="Dimitrov K.M."/>
            <person name="Suarez D.L."/>
            <person name="Swayne D.E."/>
        </authorList>
    </citation>
    <scope>NUCLEOTIDE SEQUENCE [LARGE SCALE GENOMIC DNA]</scope>
    <source>
        <strain evidence="4 5">11</strain>
    </source>
</reference>
<name>A0A1X7JCR2_9BACL</name>
<dbReference type="Proteomes" id="UP000193834">
    <property type="component" value="Unassembled WGS sequence"/>
</dbReference>
<evidence type="ECO:0000313" key="4">
    <source>
        <dbReference type="EMBL" id="SMG24878.1"/>
    </source>
</evidence>
<dbReference type="Gene3D" id="3.40.50.720">
    <property type="entry name" value="NAD(P)-binding Rossmann-like Domain"/>
    <property type="match status" value="1"/>
</dbReference>
<proteinExistence type="predicted"/>
<dbReference type="RefSeq" id="WP_085494003.1">
    <property type="nucleotide sequence ID" value="NZ_FXAZ01000001.1"/>
</dbReference>
<dbReference type="Gene3D" id="3.30.360.10">
    <property type="entry name" value="Dihydrodipicolinate Reductase, domain 2"/>
    <property type="match status" value="1"/>
</dbReference>
<accession>A0A1X7JCR2</accession>
<dbReference type="AlphaFoldDB" id="A0A1X7JCR2"/>
<dbReference type="STRING" id="1852522.SAMN06295960_1402"/>
<evidence type="ECO:0000256" key="1">
    <source>
        <dbReference type="ARBA" id="ARBA00023002"/>
    </source>
</evidence>
<evidence type="ECO:0000259" key="3">
    <source>
        <dbReference type="Pfam" id="PF22725"/>
    </source>
</evidence>
<evidence type="ECO:0000313" key="5">
    <source>
        <dbReference type="Proteomes" id="UP000193834"/>
    </source>
</evidence>
<feature type="domain" description="Gfo/Idh/MocA-like oxidoreductase N-terminal" evidence="2">
    <location>
        <begin position="6"/>
        <end position="117"/>
    </location>
</feature>